<dbReference type="Proteomes" id="UP000005239">
    <property type="component" value="Unassembled WGS sequence"/>
</dbReference>
<dbReference type="SUPFAM" id="SSF158235">
    <property type="entry name" value="SOCS box-like"/>
    <property type="match status" value="1"/>
</dbReference>
<organism evidence="5 6">
    <name type="scientific">Pristionchus pacificus</name>
    <name type="common">Parasitic nematode worm</name>
    <dbReference type="NCBI Taxonomy" id="54126"/>
    <lineage>
        <taxon>Eukaryota</taxon>
        <taxon>Metazoa</taxon>
        <taxon>Ecdysozoa</taxon>
        <taxon>Nematoda</taxon>
        <taxon>Chromadorea</taxon>
        <taxon>Rhabditida</taxon>
        <taxon>Rhabditina</taxon>
        <taxon>Diplogasteromorpha</taxon>
        <taxon>Diplogasteroidea</taxon>
        <taxon>Neodiplogasteridae</taxon>
        <taxon>Pristionchus</taxon>
    </lineage>
</organism>
<dbReference type="CDD" id="cd03717">
    <property type="entry name" value="SOCS_SOCS_like"/>
    <property type="match status" value="1"/>
</dbReference>
<evidence type="ECO:0000256" key="4">
    <source>
        <dbReference type="ARBA" id="ARBA00022999"/>
    </source>
</evidence>
<protein>
    <submittedName>
        <fullName evidence="5">Uncharacterized protein</fullName>
    </submittedName>
</protein>
<keyword evidence="6" id="KW-1185">Reference proteome</keyword>
<dbReference type="SUPFAM" id="SSF55550">
    <property type="entry name" value="SH2 domain"/>
    <property type="match status" value="1"/>
</dbReference>
<dbReference type="PROSITE" id="PS50225">
    <property type="entry name" value="SOCS"/>
    <property type="match status" value="1"/>
</dbReference>
<sequence>MTLPQEKGYDYGAAIIHWAAGGVMLISLSLILLVVGNMIYTKTSMNLPSSSSTVQNLLTPDSIDVSFDGSSTPLSTLDRPSSSIPFTSITQSMHLGSIRSKRTVTRSNSVGSRMGIIRRFVACFSGDSSEDEEIPSTYSQREDRRVQNGEEAPIHKIVEFTYELVPDMDKILAAPYYWGRMDRHGAEELLKERPEGTFLLRDSAQPEFIFSVSFRRYKRTLHARIEQGNGSFGFDILDQSAYRAHTITQLIENYADPTRCLFFEPQLTNPLKRETVFSLQELSRSVVMSRIRYKDITNLPLPSSLQDYLSEYHFSVPIRTIRPLPSPNPPRILND</sequence>
<dbReference type="SMART" id="SM00969">
    <property type="entry name" value="SOCS_box"/>
    <property type="match status" value="1"/>
</dbReference>
<accession>A0A2A6CRJ8</accession>
<dbReference type="PANTHER" id="PTHR10155:SF0">
    <property type="entry name" value="SUPPRESSOR OF CYTOKINE SIGNALING AT 36E, ISOFORM D"/>
    <property type="match status" value="1"/>
</dbReference>
<dbReference type="GO" id="GO:0009968">
    <property type="term" value="P:negative regulation of signal transduction"/>
    <property type="evidence" value="ECO:0007669"/>
    <property type="project" value="UniProtKB-KW"/>
</dbReference>
<dbReference type="SMART" id="SM00253">
    <property type="entry name" value="SOCS"/>
    <property type="match status" value="1"/>
</dbReference>
<evidence type="ECO:0000256" key="1">
    <source>
        <dbReference type="ARBA" id="ARBA00022604"/>
    </source>
</evidence>
<reference evidence="6" key="1">
    <citation type="journal article" date="2008" name="Nat. Genet.">
        <title>The Pristionchus pacificus genome provides a unique perspective on nematode lifestyle and parasitism.</title>
        <authorList>
            <person name="Dieterich C."/>
            <person name="Clifton S.W."/>
            <person name="Schuster L.N."/>
            <person name="Chinwalla A."/>
            <person name="Delehaunty K."/>
            <person name="Dinkelacker I."/>
            <person name="Fulton L."/>
            <person name="Fulton R."/>
            <person name="Godfrey J."/>
            <person name="Minx P."/>
            <person name="Mitreva M."/>
            <person name="Roeseler W."/>
            <person name="Tian H."/>
            <person name="Witte H."/>
            <person name="Yang S.P."/>
            <person name="Wilson R.K."/>
            <person name="Sommer R.J."/>
        </authorList>
    </citation>
    <scope>NUCLEOTIDE SEQUENCE [LARGE SCALE GENOMIC DNA]</scope>
    <source>
        <strain evidence="6">PS312</strain>
    </source>
</reference>
<evidence type="ECO:0000256" key="3">
    <source>
        <dbReference type="ARBA" id="ARBA00022786"/>
    </source>
</evidence>
<dbReference type="InterPro" id="IPR000980">
    <property type="entry name" value="SH2"/>
</dbReference>
<gene>
    <name evidence="5" type="primary">WBGene00094840</name>
</gene>
<dbReference type="InterPro" id="IPR036860">
    <property type="entry name" value="SH2_dom_sf"/>
</dbReference>
<accession>A0A8R1Y9Q2</accession>
<dbReference type="InterPro" id="IPR001496">
    <property type="entry name" value="SOCS_box"/>
</dbReference>
<dbReference type="AlphaFoldDB" id="A0A2A6CRJ8"/>
<dbReference type="SMART" id="SM00252">
    <property type="entry name" value="SH2"/>
    <property type="match status" value="1"/>
</dbReference>
<dbReference type="OrthoDB" id="5979828at2759"/>
<dbReference type="PANTHER" id="PTHR10155">
    <property type="entry name" value="PHOSPHATIDYLINOSITOL 3-KINASE REGULATORY SUBUNIT"/>
    <property type="match status" value="1"/>
</dbReference>
<dbReference type="GO" id="GO:0019221">
    <property type="term" value="P:cytokine-mediated signaling pathway"/>
    <property type="evidence" value="ECO:0000318"/>
    <property type="project" value="GO_Central"/>
</dbReference>
<keyword evidence="3" id="KW-0833">Ubl conjugation pathway</keyword>
<keyword evidence="2" id="KW-0734">Signal transduction inhibitor</keyword>
<dbReference type="GO" id="GO:0035556">
    <property type="term" value="P:intracellular signal transduction"/>
    <property type="evidence" value="ECO:0007669"/>
    <property type="project" value="InterPro"/>
</dbReference>
<name>A0A2A6CRJ8_PRIPA</name>
<dbReference type="Gene3D" id="3.30.505.10">
    <property type="entry name" value="SH2 domain"/>
    <property type="match status" value="1"/>
</dbReference>
<dbReference type="PROSITE" id="PS50001">
    <property type="entry name" value="SH2"/>
    <property type="match status" value="1"/>
</dbReference>
<evidence type="ECO:0000313" key="5">
    <source>
        <dbReference type="EnsemblMetazoa" id="PPA05286.1"/>
    </source>
</evidence>
<dbReference type="Pfam" id="PF00017">
    <property type="entry name" value="SH2"/>
    <property type="match status" value="1"/>
</dbReference>
<evidence type="ECO:0000256" key="2">
    <source>
        <dbReference type="ARBA" id="ARBA00022700"/>
    </source>
</evidence>
<reference evidence="5" key="2">
    <citation type="submission" date="2022-06" db="UniProtKB">
        <authorList>
            <consortium name="EnsemblMetazoa"/>
        </authorList>
    </citation>
    <scope>IDENTIFICATION</scope>
    <source>
        <strain evidence="5">PS312</strain>
    </source>
</reference>
<keyword evidence="4" id="KW-0727">SH2 domain</keyword>
<dbReference type="EnsemblMetazoa" id="PPA05286.1">
    <property type="protein sequence ID" value="PPA05286.1"/>
    <property type="gene ID" value="WBGene00094840"/>
</dbReference>
<proteinExistence type="predicted"/>
<evidence type="ECO:0000313" key="6">
    <source>
        <dbReference type="Proteomes" id="UP000005239"/>
    </source>
</evidence>
<keyword evidence="1" id="KW-0341">Growth regulation</keyword>
<dbReference type="InterPro" id="IPR036036">
    <property type="entry name" value="SOCS_box-like_dom_sf"/>
</dbReference>
<dbReference type="Pfam" id="PF07525">
    <property type="entry name" value="SOCS_box"/>
    <property type="match status" value="1"/>
</dbReference>